<sequence>MNSSISHIVFLTPGFAVSENDSVTIPSLQVYLMALRKALPQAKLTLIPFQYPFTNKKYNWNGIDVIPLNGCNKKSRKIATWYTSYKLLQKIHLETPFTVIHSFWIGECSLIGQLFARQKNISHIVTAMGQDVFKNSYAKFIHEKHSKVVTLSKHHQSELYKNYGLKSEIIPWALIRTLFRKSKMLKLIF</sequence>
<organism evidence="1 2">
    <name type="scientific">Flavobacterium sediminis</name>
    <dbReference type="NCBI Taxonomy" id="2201181"/>
    <lineage>
        <taxon>Bacteria</taxon>
        <taxon>Pseudomonadati</taxon>
        <taxon>Bacteroidota</taxon>
        <taxon>Flavobacteriia</taxon>
        <taxon>Flavobacteriales</taxon>
        <taxon>Flavobacteriaceae</taxon>
        <taxon>Flavobacterium</taxon>
    </lineage>
</organism>
<dbReference type="AlphaFoldDB" id="A0A2U8QV35"/>
<protein>
    <recommendedName>
        <fullName evidence="3">Glycosyltransferase subfamily 4-like N-terminal domain-containing protein</fullName>
    </recommendedName>
</protein>
<reference evidence="1 2" key="1">
    <citation type="submission" date="2018-05" db="EMBL/GenBank/DDBJ databases">
        <title>Flavobacterium sp. MEBiC07310.</title>
        <authorList>
            <person name="Baek K."/>
        </authorList>
    </citation>
    <scope>NUCLEOTIDE SEQUENCE [LARGE SCALE GENOMIC DNA]</scope>
    <source>
        <strain evidence="1 2">MEBiC07310</strain>
    </source>
</reference>
<name>A0A2U8QV35_9FLAO</name>
<dbReference type="KEGG" id="fse:DI487_08795"/>
<dbReference type="EMBL" id="CP029463">
    <property type="protein sequence ID" value="AWM13949.1"/>
    <property type="molecule type" value="Genomic_DNA"/>
</dbReference>
<evidence type="ECO:0000313" key="2">
    <source>
        <dbReference type="Proteomes" id="UP000245429"/>
    </source>
</evidence>
<dbReference type="OrthoDB" id="1116389at2"/>
<dbReference type="Proteomes" id="UP000245429">
    <property type="component" value="Chromosome"/>
</dbReference>
<keyword evidence="2" id="KW-1185">Reference proteome</keyword>
<dbReference type="Gene3D" id="3.40.50.2000">
    <property type="entry name" value="Glycogen Phosphorylase B"/>
    <property type="match status" value="1"/>
</dbReference>
<dbReference type="SUPFAM" id="SSF53756">
    <property type="entry name" value="UDP-Glycosyltransferase/glycogen phosphorylase"/>
    <property type="match status" value="1"/>
</dbReference>
<gene>
    <name evidence="1" type="ORF">DI487_08795</name>
</gene>
<evidence type="ECO:0000313" key="1">
    <source>
        <dbReference type="EMBL" id="AWM13949.1"/>
    </source>
</evidence>
<proteinExistence type="predicted"/>
<evidence type="ECO:0008006" key="3">
    <source>
        <dbReference type="Google" id="ProtNLM"/>
    </source>
</evidence>
<accession>A0A2U8QV35</accession>
<dbReference type="RefSeq" id="WP_109569316.1">
    <property type="nucleotide sequence ID" value="NZ_CP029463.1"/>
</dbReference>